<accession>A0A2P1QVS5</accession>
<dbReference type="SUPFAM" id="SSF56954">
    <property type="entry name" value="Outer membrane efflux proteins (OEP)"/>
    <property type="match status" value="1"/>
</dbReference>
<evidence type="ECO:0000256" key="3">
    <source>
        <dbReference type="ARBA" id="ARBA00022448"/>
    </source>
</evidence>
<name>A0A2P1QVS5_9LEPT</name>
<evidence type="ECO:0000256" key="4">
    <source>
        <dbReference type="ARBA" id="ARBA00022452"/>
    </source>
</evidence>
<dbReference type="PANTHER" id="PTHR30026:SF20">
    <property type="entry name" value="OUTER MEMBRANE PROTEIN TOLC"/>
    <property type="match status" value="1"/>
</dbReference>
<dbReference type="GO" id="GO:1990281">
    <property type="term" value="C:efflux pump complex"/>
    <property type="evidence" value="ECO:0007669"/>
    <property type="project" value="TreeGrafter"/>
</dbReference>
<dbReference type="PANTHER" id="PTHR30026">
    <property type="entry name" value="OUTER MEMBRANE PROTEIN TOLC"/>
    <property type="match status" value="1"/>
</dbReference>
<feature type="coiled-coil region" evidence="8">
    <location>
        <begin position="354"/>
        <end position="383"/>
    </location>
</feature>
<dbReference type="Proteomes" id="UP000033961">
    <property type="component" value="Chromosome I"/>
</dbReference>
<evidence type="ECO:0000256" key="9">
    <source>
        <dbReference type="SAM" id="Phobius"/>
    </source>
</evidence>
<evidence type="ECO:0000256" key="7">
    <source>
        <dbReference type="ARBA" id="ARBA00023237"/>
    </source>
</evidence>
<reference evidence="10 11" key="1">
    <citation type="journal article" date="2015" name="Genome Announc.">
        <title>Draft Genome Sequences of Leptospira santarosai Strains U160, U164, and U233, Isolated from Asymptomatic Cattle.</title>
        <authorList>
            <person name="Kremer F.S."/>
            <person name="Eslabao M.R."/>
            <person name="Provisor M."/>
            <person name="Woloski R.D."/>
            <person name="Ramires O.V."/>
            <person name="Moreno L.Z."/>
            <person name="Moreno A.M."/>
            <person name="Hamond C."/>
            <person name="Lilenbaum W."/>
            <person name="Dellagostin O.A."/>
        </authorList>
    </citation>
    <scope>NUCLEOTIDE SEQUENCE [LARGE SCALE GENOMIC DNA]</scope>
    <source>
        <strain evidence="10 11">U160</strain>
    </source>
</reference>
<dbReference type="AlphaFoldDB" id="A0A2P1QVS5"/>
<feature type="transmembrane region" description="Helical" evidence="9">
    <location>
        <begin position="36"/>
        <end position="54"/>
    </location>
</feature>
<protein>
    <submittedName>
        <fullName evidence="10">Outer membrane efflux protein</fullName>
    </submittedName>
</protein>
<feature type="coiled-coil region" evidence="8">
    <location>
        <begin position="440"/>
        <end position="467"/>
    </location>
</feature>
<evidence type="ECO:0000256" key="5">
    <source>
        <dbReference type="ARBA" id="ARBA00022692"/>
    </source>
</evidence>
<comment type="subcellular location">
    <subcellularLocation>
        <location evidence="1">Cell outer membrane</location>
    </subcellularLocation>
</comment>
<sequence length="579" mass="66191">MEHKKEGTYSVSQNLILLYRKDQAAPKTGTSSYRKFGIFFILGTLFFTTIQPTVGEDNTPSKEIILEEEKGNFKNILRLTLKDAVSHVLERNITIQNAKMEYVKADGGELKNESQFTWNLIGGITVFKTTLPNNRNNIFLGTKQSQDKLSVGIEKNFKTGTYMKLEASTTRFDSSAFEDPRTTPSSLAILAIPPQYTSALTITLSQEILKYSFGKTQKEKEAILRQNTVIKREELIYILSQLVVQTLIQYWSLNIYDSNVKTLQDLESNTRNIRDLTTRKRNLGLSEGFEINLWNSILSQTAGNLEKAKVSRKEAERNLIRILNADPSSKIEGVTDLQENVPTDFNVEKDYIYALEHRTDLKNLRKQREIAELNLKIKEAEDMPSLKLSGGYSTRGQNIVSPQQNIMDTNRGVASFKYPEAYAAFQFSYPLWDKGIKTDIRNAKLDVENLEKKEAELKLSIKEELENRYETILAGKDILEGSKKRREEANRFYRGLSERFRQGRFTAVAVKTALDNVIQSELQVTQAKIQLNIDILRYELAKNHVFEKFGVNVNDIIDRLMKMTDVKQTDPNAVVAEQK</sequence>
<gene>
    <name evidence="10" type="ORF">XB16_2691</name>
</gene>
<comment type="similarity">
    <text evidence="2">Belongs to the outer membrane factor (OMF) (TC 1.B.17) family.</text>
</comment>
<keyword evidence="7" id="KW-0998">Cell outer membrane</keyword>
<dbReference type="InterPro" id="IPR003423">
    <property type="entry name" value="OMP_efflux"/>
</dbReference>
<dbReference type="InterPro" id="IPR051906">
    <property type="entry name" value="TolC-like"/>
</dbReference>
<evidence type="ECO:0000256" key="1">
    <source>
        <dbReference type="ARBA" id="ARBA00004442"/>
    </source>
</evidence>
<organism evidence="10 11">
    <name type="scientific">Leptospira santarosai</name>
    <dbReference type="NCBI Taxonomy" id="28183"/>
    <lineage>
        <taxon>Bacteria</taxon>
        <taxon>Pseudomonadati</taxon>
        <taxon>Spirochaetota</taxon>
        <taxon>Spirochaetia</taxon>
        <taxon>Leptospirales</taxon>
        <taxon>Leptospiraceae</taxon>
        <taxon>Leptospira</taxon>
    </lineage>
</organism>
<keyword evidence="3" id="KW-0813">Transport</keyword>
<dbReference type="GO" id="GO:0015562">
    <property type="term" value="F:efflux transmembrane transporter activity"/>
    <property type="evidence" value="ECO:0007669"/>
    <property type="project" value="InterPro"/>
</dbReference>
<dbReference type="Gene3D" id="1.20.1600.10">
    <property type="entry name" value="Outer membrane efflux proteins (OEP)"/>
    <property type="match status" value="1"/>
</dbReference>
<proteinExistence type="inferred from homology"/>
<keyword evidence="9" id="KW-1133">Transmembrane helix</keyword>
<keyword evidence="6 9" id="KW-0472">Membrane</keyword>
<dbReference type="GO" id="GO:0015288">
    <property type="term" value="F:porin activity"/>
    <property type="evidence" value="ECO:0007669"/>
    <property type="project" value="TreeGrafter"/>
</dbReference>
<evidence type="ECO:0000313" key="11">
    <source>
        <dbReference type="Proteomes" id="UP000033961"/>
    </source>
</evidence>
<dbReference type="GO" id="GO:0009279">
    <property type="term" value="C:cell outer membrane"/>
    <property type="evidence" value="ECO:0007669"/>
    <property type="project" value="UniProtKB-SubCell"/>
</dbReference>
<evidence type="ECO:0000256" key="2">
    <source>
        <dbReference type="ARBA" id="ARBA00007613"/>
    </source>
</evidence>
<evidence type="ECO:0000313" key="10">
    <source>
        <dbReference type="EMBL" id="AVQ12996.1"/>
    </source>
</evidence>
<keyword evidence="5 9" id="KW-0812">Transmembrane</keyword>
<dbReference type="Pfam" id="PF02321">
    <property type="entry name" value="OEP"/>
    <property type="match status" value="1"/>
</dbReference>
<evidence type="ECO:0000256" key="8">
    <source>
        <dbReference type="SAM" id="Coils"/>
    </source>
</evidence>
<feature type="coiled-coil region" evidence="8">
    <location>
        <begin position="298"/>
        <end position="325"/>
    </location>
</feature>
<evidence type="ECO:0000256" key="6">
    <source>
        <dbReference type="ARBA" id="ARBA00023136"/>
    </source>
</evidence>
<dbReference type="EMBL" id="CP027843">
    <property type="protein sequence ID" value="AVQ12996.1"/>
    <property type="molecule type" value="Genomic_DNA"/>
</dbReference>
<keyword evidence="8" id="KW-0175">Coiled coil</keyword>
<keyword evidence="4" id="KW-1134">Transmembrane beta strand</keyword>